<dbReference type="OrthoDB" id="5195493at2"/>
<dbReference type="Proteomes" id="UP000002213">
    <property type="component" value="Chromosome"/>
</dbReference>
<keyword evidence="3" id="KW-1185">Reference proteome</keyword>
<protein>
    <submittedName>
        <fullName evidence="2">Uncharacterized protein</fullName>
    </submittedName>
</protein>
<feature type="compositionally biased region" description="Basic and acidic residues" evidence="1">
    <location>
        <begin position="46"/>
        <end position="55"/>
    </location>
</feature>
<proteinExistence type="predicted"/>
<gene>
    <name evidence="2" type="ordered locus">Amir_6315</name>
</gene>
<dbReference type="NCBIfam" id="NF033525">
    <property type="entry name" value="lasso_albusnod"/>
    <property type="match status" value="1"/>
</dbReference>
<evidence type="ECO:0000256" key="1">
    <source>
        <dbReference type="SAM" id="MobiDB-lite"/>
    </source>
</evidence>
<dbReference type="RefSeq" id="WP_015805001.1">
    <property type="nucleotide sequence ID" value="NC_013093.1"/>
</dbReference>
<name>C6WJ42_ACTMD</name>
<dbReference type="KEGG" id="ami:Amir_6315"/>
<sequence length="55" mass="5864">MALLPEQWNEPPEHTTDGTPSGHDAPVLLTSIGDMSSVTLGQGKGSAEDKRRAYN</sequence>
<accession>C6WJ42</accession>
<reference evidence="2 3" key="1">
    <citation type="journal article" date="2009" name="Stand. Genomic Sci.">
        <title>Complete genome sequence of Actinosynnema mirum type strain (101).</title>
        <authorList>
            <person name="Land M."/>
            <person name="Lapidus A."/>
            <person name="Mayilraj S."/>
            <person name="Chen F."/>
            <person name="Copeland A."/>
            <person name="Del Rio T.G."/>
            <person name="Nolan M."/>
            <person name="Lucas S."/>
            <person name="Tice H."/>
            <person name="Cheng J.F."/>
            <person name="Chertkov O."/>
            <person name="Bruce D."/>
            <person name="Goodwin L."/>
            <person name="Pitluck S."/>
            <person name="Rohde M."/>
            <person name="Goker M."/>
            <person name="Pati A."/>
            <person name="Ivanova N."/>
            <person name="Mavromatis K."/>
            <person name="Chen A."/>
            <person name="Palaniappan K."/>
            <person name="Hauser L."/>
            <person name="Chang Y.J."/>
            <person name="Jeffries C.C."/>
            <person name="Brettin T."/>
            <person name="Detter J.C."/>
            <person name="Han C."/>
            <person name="Chain P."/>
            <person name="Tindall B.J."/>
            <person name="Bristow J."/>
            <person name="Eisen J.A."/>
            <person name="Markowitz V."/>
            <person name="Hugenholtz P."/>
            <person name="Kyrpides N.C."/>
            <person name="Klenk H.P."/>
        </authorList>
    </citation>
    <scope>NUCLEOTIDE SEQUENCE [LARGE SCALE GENOMIC DNA]</scope>
    <source>
        <strain evidence="3">ATCC 29888 / DSM 43827 / JCM 3225 / NBRC 14064 / NCIMB 13271 / NRRL B-12336 / IMRU 3971 / 101</strain>
    </source>
</reference>
<organism evidence="2 3">
    <name type="scientific">Actinosynnema mirum (strain ATCC 29888 / DSM 43827 / JCM 3225 / NBRC 14064 / NCIMB 13271 / NRRL B-12336 / IMRU 3971 / 101)</name>
    <dbReference type="NCBI Taxonomy" id="446462"/>
    <lineage>
        <taxon>Bacteria</taxon>
        <taxon>Bacillati</taxon>
        <taxon>Actinomycetota</taxon>
        <taxon>Actinomycetes</taxon>
        <taxon>Pseudonocardiales</taxon>
        <taxon>Pseudonocardiaceae</taxon>
        <taxon>Actinosynnema</taxon>
    </lineage>
</organism>
<dbReference type="HOGENOM" id="CLU_3021480_0_0_11"/>
<evidence type="ECO:0000313" key="2">
    <source>
        <dbReference type="EMBL" id="ACU40118.1"/>
    </source>
</evidence>
<dbReference type="AlphaFoldDB" id="C6WJ42"/>
<dbReference type="EMBL" id="CP001630">
    <property type="protein sequence ID" value="ACU40118.1"/>
    <property type="molecule type" value="Genomic_DNA"/>
</dbReference>
<dbReference type="STRING" id="446462.Amir_6315"/>
<feature type="region of interest" description="Disordered" evidence="1">
    <location>
        <begin position="1"/>
        <end position="55"/>
    </location>
</feature>
<evidence type="ECO:0000313" key="3">
    <source>
        <dbReference type="Proteomes" id="UP000002213"/>
    </source>
</evidence>